<proteinExistence type="inferred from homology"/>
<dbReference type="GO" id="GO:0005507">
    <property type="term" value="F:copper ion binding"/>
    <property type="evidence" value="ECO:0007669"/>
    <property type="project" value="InterPro"/>
</dbReference>
<keyword evidence="13" id="KW-1185">Reference proteome</keyword>
<evidence type="ECO:0000256" key="8">
    <source>
        <dbReference type="RuleBase" id="RU000672"/>
    </source>
</evidence>
<feature type="active site" description="Schiff-base intermediate with substrate; via topaquinone" evidence="6">
    <location>
        <position position="528"/>
    </location>
</feature>
<dbReference type="PRINTS" id="PR00766">
    <property type="entry name" value="CUDAOXIDASE"/>
</dbReference>
<keyword evidence="10" id="KW-0812">Transmembrane</keyword>
<dbReference type="AlphaFoldDB" id="A0A9D4LMH1"/>
<comment type="similarity">
    <text evidence="1 8">Belongs to the copper/topaquinone oxidase family.</text>
</comment>
<protein>
    <recommendedName>
        <fullName evidence="8">Amine oxidase</fullName>
        <ecNumber evidence="8">1.4.3.-</ecNumber>
    </recommendedName>
</protein>
<evidence type="ECO:0000256" key="10">
    <source>
        <dbReference type="SAM" id="Phobius"/>
    </source>
</evidence>
<comment type="caution">
    <text evidence="12">The sequence shown here is derived from an EMBL/GenBank/DDBJ whole genome shotgun (WGS) entry which is preliminary data.</text>
</comment>
<dbReference type="InterPro" id="IPR049947">
    <property type="entry name" value="Cu_Am_Ox_Cu-bd"/>
</dbReference>
<keyword evidence="4 8" id="KW-0560">Oxidoreductase</keyword>
<dbReference type="InterPro" id="IPR015798">
    <property type="entry name" value="Cu_amine_oxidase_C"/>
</dbReference>
<dbReference type="PANTHER" id="PTHR10638:SF20">
    <property type="entry name" value="AMINE OXIDASE"/>
    <property type="match status" value="1"/>
</dbReference>
<evidence type="ECO:0000256" key="2">
    <source>
        <dbReference type="ARBA" id="ARBA00022723"/>
    </source>
</evidence>
<dbReference type="GO" id="GO:0009308">
    <property type="term" value="P:amine metabolic process"/>
    <property type="evidence" value="ECO:0007669"/>
    <property type="project" value="UniProtKB-UniRule"/>
</dbReference>
<dbReference type="Gene3D" id="2.70.98.20">
    <property type="entry name" value="Copper amine oxidase, catalytic domain"/>
    <property type="match status" value="1"/>
</dbReference>
<dbReference type="SUPFAM" id="SSF49998">
    <property type="entry name" value="Amine oxidase catalytic domain"/>
    <property type="match status" value="1"/>
</dbReference>
<dbReference type="EMBL" id="JAIWYP010000003">
    <property type="protein sequence ID" value="KAH3859391.1"/>
    <property type="molecule type" value="Genomic_DNA"/>
</dbReference>
<feature type="domain" description="Copper amine oxidase catalytic" evidence="11">
    <location>
        <begin position="375"/>
        <end position="794"/>
    </location>
</feature>
<comment type="PTM">
    <text evidence="7 8">Topaquinone (TPQ) is generated by copper-dependent autoxidation of a specific tyrosyl residue.</text>
</comment>
<feature type="region of interest" description="Disordered" evidence="9">
    <location>
        <begin position="360"/>
        <end position="380"/>
    </location>
</feature>
<keyword evidence="3 6" id="KW-0801">TPQ</keyword>
<evidence type="ECO:0000256" key="1">
    <source>
        <dbReference type="ARBA" id="ARBA00007983"/>
    </source>
</evidence>
<feature type="active site" description="Proton acceptor" evidence="6">
    <location>
        <position position="447"/>
    </location>
</feature>
<evidence type="ECO:0000313" key="12">
    <source>
        <dbReference type="EMBL" id="KAH3859391.1"/>
    </source>
</evidence>
<dbReference type="GO" id="GO:0008131">
    <property type="term" value="F:primary methylamine oxidase activity"/>
    <property type="evidence" value="ECO:0007669"/>
    <property type="project" value="InterPro"/>
</dbReference>
<dbReference type="Proteomes" id="UP000828390">
    <property type="component" value="Unassembled WGS sequence"/>
</dbReference>
<feature type="transmembrane region" description="Helical" evidence="10">
    <location>
        <begin position="20"/>
        <end position="44"/>
    </location>
</feature>
<organism evidence="12 13">
    <name type="scientific">Dreissena polymorpha</name>
    <name type="common">Zebra mussel</name>
    <name type="synonym">Mytilus polymorpha</name>
    <dbReference type="NCBI Taxonomy" id="45954"/>
    <lineage>
        <taxon>Eukaryota</taxon>
        <taxon>Metazoa</taxon>
        <taxon>Spiralia</taxon>
        <taxon>Lophotrochozoa</taxon>
        <taxon>Mollusca</taxon>
        <taxon>Bivalvia</taxon>
        <taxon>Autobranchia</taxon>
        <taxon>Heteroconchia</taxon>
        <taxon>Euheterodonta</taxon>
        <taxon>Imparidentia</taxon>
        <taxon>Neoheterodontei</taxon>
        <taxon>Myida</taxon>
        <taxon>Dreissenoidea</taxon>
        <taxon>Dreissenidae</taxon>
        <taxon>Dreissena</taxon>
    </lineage>
</organism>
<name>A0A9D4LMH1_DREPO</name>
<dbReference type="EC" id="1.4.3.-" evidence="8"/>
<evidence type="ECO:0000256" key="6">
    <source>
        <dbReference type="PIRSR" id="PIRSR600269-50"/>
    </source>
</evidence>
<gene>
    <name evidence="12" type="ORF">DPMN_102111</name>
</gene>
<evidence type="ECO:0000256" key="3">
    <source>
        <dbReference type="ARBA" id="ARBA00022772"/>
    </source>
</evidence>
<dbReference type="PROSITE" id="PS01165">
    <property type="entry name" value="COPPER_AMINE_OXID_2"/>
    <property type="match status" value="1"/>
</dbReference>
<reference evidence="12" key="1">
    <citation type="journal article" date="2019" name="bioRxiv">
        <title>The Genome of the Zebra Mussel, Dreissena polymorpha: A Resource for Invasive Species Research.</title>
        <authorList>
            <person name="McCartney M.A."/>
            <person name="Auch B."/>
            <person name="Kono T."/>
            <person name="Mallez S."/>
            <person name="Zhang Y."/>
            <person name="Obille A."/>
            <person name="Becker A."/>
            <person name="Abrahante J.E."/>
            <person name="Garbe J."/>
            <person name="Badalamenti J.P."/>
            <person name="Herman A."/>
            <person name="Mangelson H."/>
            <person name="Liachko I."/>
            <person name="Sullivan S."/>
            <person name="Sone E.D."/>
            <person name="Koren S."/>
            <person name="Silverstein K.A.T."/>
            <person name="Beckman K.B."/>
            <person name="Gohl D.M."/>
        </authorList>
    </citation>
    <scope>NUCLEOTIDE SEQUENCE</scope>
    <source>
        <strain evidence="12">Duluth1</strain>
        <tissue evidence="12">Whole animal</tissue>
    </source>
</reference>
<evidence type="ECO:0000256" key="4">
    <source>
        <dbReference type="ARBA" id="ARBA00023002"/>
    </source>
</evidence>
<dbReference type="PANTHER" id="PTHR10638">
    <property type="entry name" value="COPPER AMINE OXIDASE"/>
    <property type="match status" value="1"/>
</dbReference>
<dbReference type="InterPro" id="IPR000269">
    <property type="entry name" value="Cu_amine_oxidase"/>
</dbReference>
<evidence type="ECO:0000256" key="9">
    <source>
        <dbReference type="SAM" id="MobiDB-lite"/>
    </source>
</evidence>
<dbReference type="GO" id="GO:0005886">
    <property type="term" value="C:plasma membrane"/>
    <property type="evidence" value="ECO:0007669"/>
    <property type="project" value="TreeGrafter"/>
</dbReference>
<keyword evidence="10" id="KW-1133">Transmembrane helix</keyword>
<evidence type="ECO:0000259" key="11">
    <source>
        <dbReference type="Pfam" id="PF01179"/>
    </source>
</evidence>
<reference evidence="12" key="2">
    <citation type="submission" date="2020-11" db="EMBL/GenBank/DDBJ databases">
        <authorList>
            <person name="McCartney M.A."/>
            <person name="Auch B."/>
            <person name="Kono T."/>
            <person name="Mallez S."/>
            <person name="Becker A."/>
            <person name="Gohl D.M."/>
            <person name="Silverstein K.A.T."/>
            <person name="Koren S."/>
            <person name="Bechman K.B."/>
            <person name="Herman A."/>
            <person name="Abrahante J.E."/>
            <person name="Garbe J."/>
        </authorList>
    </citation>
    <scope>NUCLEOTIDE SEQUENCE</scope>
    <source>
        <strain evidence="12">Duluth1</strain>
        <tissue evidence="12">Whole animal</tissue>
    </source>
</reference>
<evidence type="ECO:0000256" key="5">
    <source>
        <dbReference type="ARBA" id="ARBA00023008"/>
    </source>
</evidence>
<dbReference type="GO" id="GO:0048038">
    <property type="term" value="F:quinone binding"/>
    <property type="evidence" value="ECO:0007669"/>
    <property type="project" value="InterPro"/>
</dbReference>
<evidence type="ECO:0000256" key="7">
    <source>
        <dbReference type="PIRSR" id="PIRSR600269-51"/>
    </source>
</evidence>
<evidence type="ECO:0000313" key="13">
    <source>
        <dbReference type="Proteomes" id="UP000828390"/>
    </source>
</evidence>
<sequence>MISVDEGGTKTGIRFRDGCFFLFAGAFLLAAGVVGGILIGIYAYHGGPSGNKMQVECLVQSSNSVNKQTTAVPQQTTQKPINHPTNPTNCSVCNKRDPFISSIDYELFAPLTGKEMQRVRSELISRGIIDNTLGSNITVQSNYLTTIDIHTPNKADVLKYKYGNGVYPGRHATATVYRGGVLPPDIMEYVIGPLDKGDSLQITPVTMPGENAFTVRNIDDVEVNTIFKVLRPIEAVLLPLVRESFDNADFQSGDLHWLPHQGPPGLNGKIREVKLQVHLNPGMKDGDEHTLDMLPLALIVNTTSQNSNDWNIYNFHYLNQGPFATAQDLLQAYNRGTIRKLKLPSGYRDTVAKRYYTGRDDSKPLRANANIPSPRTYEPKGPRYTIKGHTIGWMGWSFEVTTRMMRGPAIFDVKFKNQRVSYEIALNDIVLIYGSDSFERENMFYTDALYGIGSYSGTIPGVDCPEHGNLIDTSYYDFSTGKAVTTKSICIFESDGEGPLWRHKANGYQSGLRDSCLIVRIGSRIGNYDYFVEFHFKLDGNLATKVKATGLIATSFWDKDNPNHGNLSTDDSPEARDPFGFRVGDYSHGMIHDHMFGFKVDLDVLDPMNSFEVIHFKSGEVVDAFKKMKPSIKTKPKYFRYNHTRYLEYETVQTESGFRVNPMAPKYMTVVNENHRNKWGAKRGYAIVPMTSATQTMVDAHPAMNAISFSKYNCAVTKRKESEPYLNSLFDAHRMENTKGDFSRLLDGENIVNEDLVTWVTVGVVHIPSSEDMPMTIAIESGFVLKPFNFFDTTEVYDQLQVYNGQDGDVQHPPAFTPCLENN</sequence>
<comment type="cofactor">
    <cofactor evidence="8">
        <name>Cu cation</name>
        <dbReference type="ChEBI" id="CHEBI:23378"/>
    </cofactor>
    <text evidence="8">Contains 1 topaquinone per subunit.</text>
</comment>
<keyword evidence="2 8" id="KW-0479">Metal-binding</keyword>
<dbReference type="InterPro" id="IPR036460">
    <property type="entry name" value="Cu_amine_oxidase_C_sf"/>
</dbReference>
<dbReference type="InterPro" id="IPR016182">
    <property type="entry name" value="Cu_amine_oxidase_N-reg"/>
</dbReference>
<dbReference type="Gene3D" id="3.10.450.40">
    <property type="match status" value="2"/>
</dbReference>
<feature type="modified residue" description="2',4',5'-topaquinone" evidence="7">
    <location>
        <position position="528"/>
    </location>
</feature>
<dbReference type="SUPFAM" id="SSF54416">
    <property type="entry name" value="Amine oxidase N-terminal region"/>
    <property type="match status" value="1"/>
</dbReference>
<dbReference type="Pfam" id="PF01179">
    <property type="entry name" value="Cu_amine_oxid"/>
    <property type="match status" value="1"/>
</dbReference>
<keyword evidence="10" id="KW-0472">Membrane</keyword>
<accession>A0A9D4LMH1</accession>
<keyword evidence="5 8" id="KW-0186">Copper</keyword>